<dbReference type="Proteomes" id="UP001419268">
    <property type="component" value="Unassembled WGS sequence"/>
</dbReference>
<gene>
    <name evidence="2" type="ORF">Scep_020945</name>
</gene>
<dbReference type="AlphaFoldDB" id="A0AAP0I110"/>
<feature type="region of interest" description="Disordered" evidence="1">
    <location>
        <begin position="1"/>
        <end position="27"/>
    </location>
</feature>
<protein>
    <submittedName>
        <fullName evidence="2">Uncharacterized protein</fullName>
    </submittedName>
</protein>
<accession>A0AAP0I110</accession>
<evidence type="ECO:0000256" key="1">
    <source>
        <dbReference type="SAM" id="MobiDB-lite"/>
    </source>
</evidence>
<organism evidence="2 3">
    <name type="scientific">Stephania cephalantha</name>
    <dbReference type="NCBI Taxonomy" id="152367"/>
    <lineage>
        <taxon>Eukaryota</taxon>
        <taxon>Viridiplantae</taxon>
        <taxon>Streptophyta</taxon>
        <taxon>Embryophyta</taxon>
        <taxon>Tracheophyta</taxon>
        <taxon>Spermatophyta</taxon>
        <taxon>Magnoliopsida</taxon>
        <taxon>Ranunculales</taxon>
        <taxon>Menispermaceae</taxon>
        <taxon>Menispermoideae</taxon>
        <taxon>Cissampelideae</taxon>
        <taxon>Stephania</taxon>
    </lineage>
</organism>
<dbReference type="EMBL" id="JBBNAG010000009">
    <property type="protein sequence ID" value="KAK9104101.1"/>
    <property type="molecule type" value="Genomic_DNA"/>
</dbReference>
<reference evidence="2 3" key="1">
    <citation type="submission" date="2024-01" db="EMBL/GenBank/DDBJ databases">
        <title>Genome assemblies of Stephania.</title>
        <authorList>
            <person name="Yang L."/>
        </authorList>
    </citation>
    <scope>NUCLEOTIDE SEQUENCE [LARGE SCALE GENOMIC DNA]</scope>
    <source>
        <strain evidence="2">JXDWG</strain>
        <tissue evidence="2">Leaf</tissue>
    </source>
</reference>
<name>A0AAP0I110_9MAGN</name>
<evidence type="ECO:0000313" key="3">
    <source>
        <dbReference type="Proteomes" id="UP001419268"/>
    </source>
</evidence>
<evidence type="ECO:0000313" key="2">
    <source>
        <dbReference type="EMBL" id="KAK9104101.1"/>
    </source>
</evidence>
<keyword evidence="3" id="KW-1185">Reference proteome</keyword>
<proteinExistence type="predicted"/>
<sequence>MKEEKKMKRARQRQLRSEKKELNDHGHRNAKPRYVAMGFEHVASSVDVLPSLNSCRNCSAKRFFHESNSFCCSNGPVTLVPNVVPDEMFDLLTSNTEETRKFLMYIRTYNTNFGFTSFDVKCKREYAKSNMGVYTFGVQGSNSSFYK</sequence>
<comment type="caution">
    <text evidence="2">The sequence shown here is derived from an EMBL/GenBank/DDBJ whole genome shotgun (WGS) entry which is preliminary data.</text>
</comment>
<feature type="compositionally biased region" description="Basic and acidic residues" evidence="1">
    <location>
        <begin position="15"/>
        <end position="27"/>
    </location>
</feature>